<proteinExistence type="predicted"/>
<name>A0A7X6A4C5_9ACTN</name>
<comment type="caution">
    <text evidence="1">The sequence shown here is derived from an EMBL/GenBank/DDBJ whole genome shotgun (WGS) entry which is preliminary data.</text>
</comment>
<gene>
    <name evidence="1" type="ORF">BJY22_007028</name>
</gene>
<dbReference type="EMBL" id="JAASRO010000001">
    <property type="protein sequence ID" value="NIK61311.1"/>
    <property type="molecule type" value="Genomic_DNA"/>
</dbReference>
<organism evidence="1 2">
    <name type="scientific">Kribbella shirazensis</name>
    <dbReference type="NCBI Taxonomy" id="1105143"/>
    <lineage>
        <taxon>Bacteria</taxon>
        <taxon>Bacillati</taxon>
        <taxon>Actinomycetota</taxon>
        <taxon>Actinomycetes</taxon>
        <taxon>Propionibacteriales</taxon>
        <taxon>Kribbellaceae</taxon>
        <taxon>Kribbella</taxon>
    </lineage>
</organism>
<evidence type="ECO:0000313" key="2">
    <source>
        <dbReference type="Proteomes" id="UP000555407"/>
    </source>
</evidence>
<evidence type="ECO:0008006" key="3">
    <source>
        <dbReference type="Google" id="ProtNLM"/>
    </source>
</evidence>
<sequence length="82" mass="8886">MSDSVEQSLQEAGAALRQAVEVVRHRAVDDIAAKGLVAEFHELRTVMSAASLLMLSFRLSRFADLLHGPSPTRTSSPRPTPT</sequence>
<dbReference type="RefSeq" id="WP_167215732.1">
    <property type="nucleotide sequence ID" value="NZ_JAASRO010000001.1"/>
</dbReference>
<keyword evidence="2" id="KW-1185">Reference proteome</keyword>
<dbReference type="Proteomes" id="UP000555407">
    <property type="component" value="Unassembled WGS sequence"/>
</dbReference>
<evidence type="ECO:0000313" key="1">
    <source>
        <dbReference type="EMBL" id="NIK61311.1"/>
    </source>
</evidence>
<dbReference type="AlphaFoldDB" id="A0A7X6A4C5"/>
<accession>A0A7X6A4C5</accession>
<reference evidence="1 2" key="1">
    <citation type="submission" date="2020-03" db="EMBL/GenBank/DDBJ databases">
        <title>Sequencing the genomes of 1000 actinobacteria strains.</title>
        <authorList>
            <person name="Klenk H.-P."/>
        </authorList>
    </citation>
    <scope>NUCLEOTIDE SEQUENCE [LARGE SCALE GENOMIC DNA]</scope>
    <source>
        <strain evidence="1 2">DSM 45490</strain>
    </source>
</reference>
<protein>
    <recommendedName>
        <fullName evidence="3">PhoU domain-containing protein</fullName>
    </recommendedName>
</protein>